<dbReference type="Pfam" id="PF00226">
    <property type="entry name" value="DnaJ"/>
    <property type="match status" value="1"/>
</dbReference>
<feature type="compositionally biased region" description="Gly residues" evidence="6">
    <location>
        <begin position="53"/>
        <end position="70"/>
    </location>
</feature>
<dbReference type="PROSITE" id="PS00636">
    <property type="entry name" value="DNAJ_1"/>
    <property type="match status" value="1"/>
</dbReference>
<feature type="region of interest" description="Disordered" evidence="6">
    <location>
        <begin position="51"/>
        <end position="99"/>
    </location>
</feature>
<feature type="region of interest" description="Disordered" evidence="6">
    <location>
        <begin position="367"/>
        <end position="389"/>
    </location>
</feature>
<comment type="subcellular location">
    <subcellularLocation>
        <location evidence="1">Endoplasmic reticulum membrane</location>
        <topology evidence="1">Single-pass membrane protein</topology>
    </subcellularLocation>
</comment>
<dbReference type="InterPro" id="IPR015399">
    <property type="entry name" value="DUF1977_DnaJ-like"/>
</dbReference>
<dbReference type="STRING" id="461836.A0A0L0DW24"/>
<dbReference type="InterPro" id="IPR051100">
    <property type="entry name" value="DnaJ_subfamily_B/C"/>
</dbReference>
<dbReference type="PANTHER" id="PTHR43908">
    <property type="entry name" value="AT29763P-RELATED"/>
    <property type="match status" value="1"/>
</dbReference>
<dbReference type="Proteomes" id="UP000054408">
    <property type="component" value="Unassembled WGS sequence"/>
</dbReference>
<dbReference type="OrthoDB" id="1507364at2759"/>
<accession>A0A0L0DW24</accession>
<proteinExistence type="predicted"/>
<sequence length="389" mass="40952">MNADEAQRCVDIARKALARGDFARARKFASKSLQLHENPDARQVLQTIAEAEGGSGGGRGGSGGSGGGGSSAAAASSSSAAGGAGSAGGGKAAAGGTSAVPQGHVDVIRKVLQAKNDYYAVLGVAKTASGKEIKKAYRKMALKLHPDKNTAPGAKEAFTSVQKAYDCLSDESRRSDYDSIGFDREDAAAAPRARPEYPMHPDDIFEQLFRTHFARQSGHYRAGGRGGGFQRGRSPFAGSDGGAFTFNIAQMLPLLFVLVMVLLSATDSGAADPSYSLFRDATYAVPRFTRAEGIIYFVKPDFDASVATSASSLLAVERQVASDWRAYLAAECRHQSAVHQRLVQEAASAPRASKEEATRVAHEFATPACSPSKLDPSQPISSYRVVQSH</sequence>
<feature type="compositionally biased region" description="Gly residues" evidence="6">
    <location>
        <begin position="82"/>
        <end position="93"/>
    </location>
</feature>
<dbReference type="PROSITE" id="PS50076">
    <property type="entry name" value="DNAJ_2"/>
    <property type="match status" value="1"/>
</dbReference>
<feature type="compositionally biased region" description="Polar residues" evidence="6">
    <location>
        <begin position="378"/>
        <end position="389"/>
    </location>
</feature>
<dbReference type="Pfam" id="PF09320">
    <property type="entry name" value="DUF1977"/>
    <property type="match status" value="1"/>
</dbReference>
<dbReference type="SMART" id="SM00271">
    <property type="entry name" value="DnaJ"/>
    <property type="match status" value="1"/>
</dbReference>
<evidence type="ECO:0000256" key="6">
    <source>
        <dbReference type="SAM" id="MobiDB-lite"/>
    </source>
</evidence>
<dbReference type="RefSeq" id="XP_013760795.1">
    <property type="nucleotide sequence ID" value="XM_013905341.1"/>
</dbReference>
<keyword evidence="2" id="KW-0812">Transmembrane</keyword>
<feature type="compositionally biased region" description="Low complexity" evidence="6">
    <location>
        <begin position="71"/>
        <end position="81"/>
    </location>
</feature>
<dbReference type="OMA" id="DDRMRKK"/>
<evidence type="ECO:0000256" key="4">
    <source>
        <dbReference type="ARBA" id="ARBA00022989"/>
    </source>
</evidence>
<dbReference type="CDD" id="cd06257">
    <property type="entry name" value="DnaJ"/>
    <property type="match status" value="1"/>
</dbReference>
<reference evidence="8 9" key="1">
    <citation type="submission" date="2010-05" db="EMBL/GenBank/DDBJ databases">
        <title>The Genome Sequence of Thecamonas trahens ATCC 50062.</title>
        <authorList>
            <consortium name="The Broad Institute Genome Sequencing Platform"/>
            <person name="Russ C."/>
            <person name="Cuomo C."/>
            <person name="Shea T."/>
            <person name="Young S.K."/>
            <person name="Zeng Q."/>
            <person name="Koehrsen M."/>
            <person name="Haas B."/>
            <person name="Borodovsky M."/>
            <person name="Guigo R."/>
            <person name="Alvarado L."/>
            <person name="Berlin A."/>
            <person name="Bochicchio J."/>
            <person name="Borenstein D."/>
            <person name="Chapman S."/>
            <person name="Chen Z."/>
            <person name="Freedman E."/>
            <person name="Gellesch M."/>
            <person name="Goldberg J."/>
            <person name="Griggs A."/>
            <person name="Gujja S."/>
            <person name="Heilman E."/>
            <person name="Heiman D."/>
            <person name="Hepburn T."/>
            <person name="Howarth C."/>
            <person name="Jen D."/>
            <person name="Larson L."/>
            <person name="Mehta T."/>
            <person name="Park D."/>
            <person name="Pearson M."/>
            <person name="Roberts A."/>
            <person name="Saif S."/>
            <person name="Shenoy N."/>
            <person name="Sisk P."/>
            <person name="Stolte C."/>
            <person name="Sykes S."/>
            <person name="Thomson T."/>
            <person name="Walk T."/>
            <person name="White J."/>
            <person name="Yandava C."/>
            <person name="Burger G."/>
            <person name="Gray M.W."/>
            <person name="Holland P.W.H."/>
            <person name="King N."/>
            <person name="Lang F.B.F."/>
            <person name="Roger A.J."/>
            <person name="Ruiz-Trillo I."/>
            <person name="Lander E."/>
            <person name="Nusbaum C."/>
        </authorList>
    </citation>
    <scope>NUCLEOTIDE SEQUENCE [LARGE SCALE GENOMIC DNA]</scope>
    <source>
        <strain evidence="8 9">ATCC 50062</strain>
    </source>
</reference>
<evidence type="ECO:0000256" key="3">
    <source>
        <dbReference type="ARBA" id="ARBA00022824"/>
    </source>
</evidence>
<name>A0A0L0DW24_THETB</name>
<dbReference type="GO" id="GO:0005789">
    <property type="term" value="C:endoplasmic reticulum membrane"/>
    <property type="evidence" value="ECO:0007669"/>
    <property type="project" value="UniProtKB-SubCell"/>
</dbReference>
<dbReference type="InterPro" id="IPR018253">
    <property type="entry name" value="DnaJ_domain_CS"/>
</dbReference>
<dbReference type="PRINTS" id="PR00625">
    <property type="entry name" value="JDOMAIN"/>
</dbReference>
<evidence type="ECO:0000313" key="9">
    <source>
        <dbReference type="Proteomes" id="UP000054408"/>
    </source>
</evidence>
<dbReference type="eggNOG" id="KOG0714">
    <property type="taxonomic scope" value="Eukaryota"/>
</dbReference>
<keyword evidence="9" id="KW-1185">Reference proteome</keyword>
<dbReference type="PANTHER" id="PTHR43908:SF12">
    <property type="entry name" value="DNAJ DOMAIN, CHAPERONE J-DOMAIN SUPERFAMILY"/>
    <property type="match status" value="1"/>
</dbReference>
<dbReference type="Gene3D" id="1.10.287.110">
    <property type="entry name" value="DnaJ domain"/>
    <property type="match status" value="1"/>
</dbReference>
<dbReference type="InterPro" id="IPR036869">
    <property type="entry name" value="J_dom_sf"/>
</dbReference>
<dbReference type="GeneID" id="25561934"/>
<gene>
    <name evidence="8" type="ORF">AMSG_02245</name>
</gene>
<dbReference type="AlphaFoldDB" id="A0A0L0DW24"/>
<organism evidence="8 9">
    <name type="scientific">Thecamonas trahens ATCC 50062</name>
    <dbReference type="NCBI Taxonomy" id="461836"/>
    <lineage>
        <taxon>Eukaryota</taxon>
        <taxon>Apusozoa</taxon>
        <taxon>Apusomonadida</taxon>
        <taxon>Apusomonadidae</taxon>
        <taxon>Thecamonas</taxon>
    </lineage>
</organism>
<keyword evidence="3" id="KW-0256">Endoplasmic reticulum</keyword>
<dbReference type="SUPFAM" id="SSF46565">
    <property type="entry name" value="Chaperone J-domain"/>
    <property type="match status" value="1"/>
</dbReference>
<keyword evidence="5" id="KW-0472">Membrane</keyword>
<keyword evidence="4" id="KW-1133">Transmembrane helix</keyword>
<dbReference type="InterPro" id="IPR001623">
    <property type="entry name" value="DnaJ_domain"/>
</dbReference>
<evidence type="ECO:0000256" key="2">
    <source>
        <dbReference type="ARBA" id="ARBA00022692"/>
    </source>
</evidence>
<evidence type="ECO:0000259" key="7">
    <source>
        <dbReference type="PROSITE" id="PS50076"/>
    </source>
</evidence>
<feature type="domain" description="J" evidence="7">
    <location>
        <begin position="117"/>
        <end position="181"/>
    </location>
</feature>
<evidence type="ECO:0000313" key="8">
    <source>
        <dbReference type="EMBL" id="KNC56276.1"/>
    </source>
</evidence>
<evidence type="ECO:0000256" key="5">
    <source>
        <dbReference type="ARBA" id="ARBA00023136"/>
    </source>
</evidence>
<dbReference type="EMBL" id="GL349441">
    <property type="protein sequence ID" value="KNC56276.1"/>
    <property type="molecule type" value="Genomic_DNA"/>
</dbReference>
<evidence type="ECO:0000256" key="1">
    <source>
        <dbReference type="ARBA" id="ARBA00004389"/>
    </source>
</evidence>
<protein>
    <submittedName>
        <fullName evidence="8">DnaJ subfamily B protein</fullName>
    </submittedName>
</protein>